<evidence type="ECO:0000313" key="3">
    <source>
        <dbReference type="Proteomes" id="UP000594638"/>
    </source>
</evidence>
<comment type="caution">
    <text evidence="2">The sequence shown here is derived from an EMBL/GenBank/DDBJ whole genome shotgun (WGS) entry which is preliminary data.</text>
</comment>
<dbReference type="GO" id="GO:0010333">
    <property type="term" value="F:terpene synthase activity"/>
    <property type="evidence" value="ECO:0007669"/>
    <property type="project" value="InterPro"/>
</dbReference>
<accession>A0A8S0T0I4</accession>
<reference evidence="2 3" key="1">
    <citation type="submission" date="2019-12" db="EMBL/GenBank/DDBJ databases">
        <authorList>
            <person name="Alioto T."/>
            <person name="Alioto T."/>
            <person name="Gomez Garrido J."/>
        </authorList>
    </citation>
    <scope>NUCLEOTIDE SEQUENCE [LARGE SCALE GENOMIC DNA]</scope>
</reference>
<dbReference type="Gene3D" id="1.10.600.10">
    <property type="entry name" value="Farnesyl Diphosphate Synthase"/>
    <property type="match status" value="1"/>
</dbReference>
<dbReference type="Gramene" id="OE9A050929T1">
    <property type="protein sequence ID" value="OE9A050929C1"/>
    <property type="gene ID" value="OE9A050929"/>
</dbReference>
<name>A0A8S0T0I4_OLEEU</name>
<evidence type="ECO:0000259" key="1">
    <source>
        <dbReference type="Pfam" id="PF03936"/>
    </source>
</evidence>
<keyword evidence="3" id="KW-1185">Reference proteome</keyword>
<evidence type="ECO:0000313" key="2">
    <source>
        <dbReference type="EMBL" id="CAA2997495.1"/>
    </source>
</evidence>
<dbReference type="GO" id="GO:0000287">
    <property type="term" value="F:magnesium ion binding"/>
    <property type="evidence" value="ECO:0007669"/>
    <property type="project" value="InterPro"/>
</dbReference>
<dbReference type="EMBL" id="CACTIH010005558">
    <property type="protein sequence ID" value="CAA2997495.1"/>
    <property type="molecule type" value="Genomic_DNA"/>
</dbReference>
<dbReference type="Proteomes" id="UP000594638">
    <property type="component" value="Unassembled WGS sequence"/>
</dbReference>
<dbReference type="AlphaFoldDB" id="A0A8S0T0I4"/>
<gene>
    <name evidence="2" type="ORF">OLEA9_A050929</name>
</gene>
<dbReference type="Pfam" id="PF03936">
    <property type="entry name" value="Terpene_synth_C"/>
    <property type="match status" value="1"/>
</dbReference>
<protein>
    <submittedName>
        <fullName evidence="2">Alpha-farnesene synthase</fullName>
    </submittedName>
</protein>
<dbReference type="InterPro" id="IPR005630">
    <property type="entry name" value="Terpene_synthase_metal-bd"/>
</dbReference>
<feature type="domain" description="Terpene synthase metal-binding" evidence="1">
    <location>
        <begin position="1"/>
        <end position="49"/>
    </location>
</feature>
<organism evidence="2 3">
    <name type="scientific">Olea europaea subsp. europaea</name>
    <dbReference type="NCBI Taxonomy" id="158383"/>
    <lineage>
        <taxon>Eukaryota</taxon>
        <taxon>Viridiplantae</taxon>
        <taxon>Streptophyta</taxon>
        <taxon>Embryophyta</taxon>
        <taxon>Tracheophyta</taxon>
        <taxon>Spermatophyta</taxon>
        <taxon>Magnoliopsida</taxon>
        <taxon>eudicotyledons</taxon>
        <taxon>Gunneridae</taxon>
        <taxon>Pentapetalae</taxon>
        <taxon>asterids</taxon>
        <taxon>lamiids</taxon>
        <taxon>Lamiales</taxon>
        <taxon>Oleaceae</taxon>
        <taxon>Oleeae</taxon>
        <taxon>Olea</taxon>
    </lineage>
</organism>
<sequence length="103" mass="11842">MAKIIIIITVVDHFYDMEGSLSKLEVFTVAVKRYFPYVYYSMHSLDNRMNDILILNGFNKAIDDNYFADGMTKDYSDIIVNVIDDFINTTTTNSICALNTFTN</sequence>
<proteinExistence type="predicted"/>
<dbReference type="InterPro" id="IPR008949">
    <property type="entry name" value="Isoprenoid_synthase_dom_sf"/>
</dbReference>